<keyword evidence="5" id="KW-1185">Reference proteome</keyword>
<dbReference type="Pfam" id="PF13704">
    <property type="entry name" value="Glyco_tranf_2_4"/>
    <property type="match status" value="1"/>
</dbReference>
<dbReference type="CDD" id="cd00761">
    <property type="entry name" value="Glyco_tranf_GTA_type"/>
    <property type="match status" value="1"/>
</dbReference>
<gene>
    <name evidence="4" type="ORF">GOB87_16135</name>
</gene>
<dbReference type="PANTHER" id="PTHR21461">
    <property type="entry name" value="GLYCOSYLTRANSFERASE FAMILY 92 PROTEIN"/>
    <property type="match status" value="1"/>
</dbReference>
<evidence type="ECO:0000256" key="3">
    <source>
        <dbReference type="ARBA" id="ARBA00022989"/>
    </source>
</evidence>
<protein>
    <submittedName>
        <fullName evidence="4">Glycosyltransferase</fullName>
    </submittedName>
</protein>
<accession>A0A967EEJ7</accession>
<dbReference type="InterPro" id="IPR029044">
    <property type="entry name" value="Nucleotide-diphossugar_trans"/>
</dbReference>
<name>A0A967EEJ7_9PROT</name>
<dbReference type="Gene3D" id="3.90.550.10">
    <property type="entry name" value="Spore Coat Polysaccharide Biosynthesis Protein SpsA, Chain A"/>
    <property type="match status" value="1"/>
</dbReference>
<evidence type="ECO:0000256" key="1">
    <source>
        <dbReference type="ARBA" id="ARBA00004167"/>
    </source>
</evidence>
<evidence type="ECO:0000313" key="5">
    <source>
        <dbReference type="Proteomes" id="UP000597459"/>
    </source>
</evidence>
<dbReference type="AlphaFoldDB" id="A0A967EEJ7"/>
<keyword evidence="3" id="KW-1133">Transmembrane helix</keyword>
<dbReference type="Proteomes" id="UP000597459">
    <property type="component" value="Unassembled WGS sequence"/>
</dbReference>
<organism evidence="4 5">
    <name type="scientific">Acetobacter estunensis</name>
    <dbReference type="NCBI Taxonomy" id="104097"/>
    <lineage>
        <taxon>Bacteria</taxon>
        <taxon>Pseudomonadati</taxon>
        <taxon>Pseudomonadota</taxon>
        <taxon>Alphaproteobacteria</taxon>
        <taxon>Acetobacterales</taxon>
        <taxon>Acetobacteraceae</taxon>
        <taxon>Acetobacter</taxon>
    </lineage>
</organism>
<reference evidence="4" key="1">
    <citation type="submission" date="2019-11" db="EMBL/GenBank/DDBJ databases">
        <title>Description of new Acetobacter species.</title>
        <authorList>
            <person name="Cleenwerck I."/>
            <person name="Sombolestani A.S."/>
        </authorList>
    </citation>
    <scope>NUCLEOTIDE SEQUENCE</scope>
    <source>
        <strain evidence="4">LMG 1626</strain>
    </source>
</reference>
<dbReference type="RefSeq" id="WP_166319135.1">
    <property type="nucleotide sequence ID" value="NZ_WOTH01000086.1"/>
</dbReference>
<keyword evidence="3" id="KW-0472">Membrane</keyword>
<sequence length="130" mass="15462">MKTAICLVVKNEAVELPYWIAWHSSLGFDSFIIYNDFSDDKTEEVILSLKKGFDIRYKRNHVNRDRHDIRQIRAYNDALTCYGQEFDWIAFFDADEYLDLYGKNIKSYLTDLGDVSLVAFNWRVLKTPWF</sequence>
<dbReference type="PANTHER" id="PTHR21461:SF69">
    <property type="entry name" value="GLYCOSYLTRANSFERASE FAMILY 92 PROTEIN"/>
    <property type="match status" value="1"/>
</dbReference>
<keyword evidence="2" id="KW-0812">Transmembrane</keyword>
<dbReference type="EMBL" id="WOTH01000086">
    <property type="protein sequence ID" value="NHO55431.1"/>
    <property type="molecule type" value="Genomic_DNA"/>
</dbReference>
<comment type="caution">
    <text evidence="4">The sequence shown here is derived from an EMBL/GenBank/DDBJ whole genome shotgun (WGS) entry which is preliminary data.</text>
</comment>
<comment type="subcellular location">
    <subcellularLocation>
        <location evidence="1">Membrane</location>
        <topology evidence="1">Single-pass membrane protein</topology>
    </subcellularLocation>
</comment>
<evidence type="ECO:0000313" key="4">
    <source>
        <dbReference type="EMBL" id="NHO55431.1"/>
    </source>
</evidence>
<dbReference type="GO" id="GO:0016020">
    <property type="term" value="C:membrane"/>
    <property type="evidence" value="ECO:0007669"/>
    <property type="project" value="UniProtKB-SubCell"/>
</dbReference>
<dbReference type="SUPFAM" id="SSF53448">
    <property type="entry name" value="Nucleotide-diphospho-sugar transferases"/>
    <property type="match status" value="1"/>
</dbReference>
<evidence type="ECO:0000256" key="2">
    <source>
        <dbReference type="ARBA" id="ARBA00022692"/>
    </source>
</evidence>
<proteinExistence type="predicted"/>
<dbReference type="GO" id="GO:0005737">
    <property type="term" value="C:cytoplasm"/>
    <property type="evidence" value="ECO:0007669"/>
    <property type="project" value="TreeGrafter"/>
</dbReference>
<dbReference type="GO" id="GO:0016757">
    <property type="term" value="F:glycosyltransferase activity"/>
    <property type="evidence" value="ECO:0007669"/>
    <property type="project" value="TreeGrafter"/>
</dbReference>